<feature type="chain" id="PRO_5003232695" evidence="2">
    <location>
        <begin position="24"/>
        <end position="973"/>
    </location>
</feature>
<evidence type="ECO:0000313" key="5">
    <source>
        <dbReference type="Proteomes" id="UP000006844"/>
    </source>
</evidence>
<dbReference type="HOGENOM" id="CLU_006298_0_0_0"/>
<dbReference type="eggNOG" id="COG4771">
    <property type="taxonomic scope" value="Bacteria"/>
</dbReference>
<keyword evidence="5" id="KW-1185">Reference proteome</keyword>
<dbReference type="GO" id="GO:0030246">
    <property type="term" value="F:carbohydrate binding"/>
    <property type="evidence" value="ECO:0007669"/>
    <property type="project" value="InterPro"/>
</dbReference>
<dbReference type="InterPro" id="IPR013784">
    <property type="entry name" value="Carb-bd-like_fold"/>
</dbReference>
<evidence type="ECO:0000313" key="4">
    <source>
        <dbReference type="EMBL" id="ADV84238.1"/>
    </source>
</evidence>
<dbReference type="InterPro" id="IPR057601">
    <property type="entry name" value="Oar-like_b-barrel"/>
</dbReference>
<dbReference type="AlphaFoldDB" id="E8UY04"/>
<evidence type="ECO:0000259" key="3">
    <source>
        <dbReference type="Pfam" id="PF25183"/>
    </source>
</evidence>
<feature type="domain" description="TonB-dependent transporter Oar-like beta-barrel" evidence="3">
    <location>
        <begin position="329"/>
        <end position="554"/>
    </location>
</feature>
<dbReference type="KEGG" id="tsa:AciPR4_3484"/>
<accession>E8UY04</accession>
<evidence type="ECO:0000256" key="1">
    <source>
        <dbReference type="SAM" id="MobiDB-lite"/>
    </source>
</evidence>
<feature type="signal peptide" evidence="2">
    <location>
        <begin position="1"/>
        <end position="23"/>
    </location>
</feature>
<organism evidence="4 5">
    <name type="scientific">Terriglobus saanensis (strain ATCC BAA-1853 / DSM 23119 / SP1PR4)</name>
    <dbReference type="NCBI Taxonomy" id="401053"/>
    <lineage>
        <taxon>Bacteria</taxon>
        <taxon>Pseudomonadati</taxon>
        <taxon>Acidobacteriota</taxon>
        <taxon>Terriglobia</taxon>
        <taxon>Terriglobales</taxon>
        <taxon>Acidobacteriaceae</taxon>
        <taxon>Terriglobus</taxon>
    </lineage>
</organism>
<dbReference type="Proteomes" id="UP000006844">
    <property type="component" value="Chromosome"/>
</dbReference>
<proteinExistence type="predicted"/>
<sequence length="973" mass="102053">MPSSKLLNLASLPVLLCATALMAQTTAAPAPISSATTQTTAAASATTPTVLRGTVTDPDLAVVPGATITVTPPKGPALMTTSGADGSYKISNIPAGTYAVTITMPGFASVVRQGQKFGLGQVVNMDVKLAIQENNTEISVTTSSNQVSVDADSNASAVTIKGKDLDALSDDPDELSSELSALAGPSAGPNGGQIYVDGFTGGQLPPKSSIREIRVNQNPFSAQYERPGYGRVEVLTKPGTDTFHGQANIQGIASQLNTANPFLSGQNFPAYHTLFFLGSLTGPLSKSASFSAAGSYRDIEDNAVVNATTPEDATGAFCQPGNVTCTFTQLRSAISQPRKRYDFTPRIDLALSEKNTLIVRYQYEHSDQQNSFNGGLLLPSTGTNSNSSEGEIQISDSHIFSPRVINELRFEYQRARAAQTPVSTDPGLLVSGFFTGGGTSSGTSSTHTDHVEVQNYTSIQLAKNFIRMGGRLRTTREALNSTAGSNGTFTYTSQAAYTANLPSQFTKTIINQANVENRLTDVGLYIEDDWKPKQNLTISYGTRFEAQTNINSSHDFAPRISAAYGIPRKSGAPVTVIRTGFGIFSDRFDIGNVVTTVRQNGINQIQQVVSAPPAGCTPATPSACTASATTTQNTIYTLAPSLRSEYNMQWAIGVDQQLSKTASLSVNYINSHGIHEFMSRVTGVTATALNYQFQSEGVYRQHQLIVNGNYRPSRNFSLFGYYVYSVANSNANGATSFPSDSTNPRTDYGRAAFNNSNRLFLFGNFTVPYAISLSPFMIVNSGTPYSVTTGTDVNGDSQFNDRPAFAPGVNSSNASCTSVASYTVPGAGTSYTPIPVNSCLGPANFSFNLRVSKAFGFGKRAGAVAAADGGAAPAPGSRRGGGGGGGGGRGGPGGGGPGGPGGPFGGGGSNAHRYNFNLGVQAFNLFNVVPYAAPVGYLSNPTNFGKSIALAQGGFGGTNSAVRRIQLQLSFNF</sequence>
<dbReference type="SUPFAM" id="SSF56935">
    <property type="entry name" value="Porins"/>
    <property type="match status" value="1"/>
</dbReference>
<keyword evidence="2" id="KW-0732">Signal</keyword>
<feature type="compositionally biased region" description="Gly residues" evidence="1">
    <location>
        <begin position="878"/>
        <end position="906"/>
    </location>
</feature>
<dbReference type="SUPFAM" id="SSF49452">
    <property type="entry name" value="Starch-binding domain-like"/>
    <property type="match status" value="1"/>
</dbReference>
<evidence type="ECO:0000256" key="2">
    <source>
        <dbReference type="SAM" id="SignalP"/>
    </source>
</evidence>
<dbReference type="RefSeq" id="WP_013569968.1">
    <property type="nucleotide sequence ID" value="NC_014963.1"/>
</dbReference>
<dbReference type="Pfam" id="PF25183">
    <property type="entry name" value="OMP_b-brl_4"/>
    <property type="match status" value="1"/>
</dbReference>
<reference evidence="4 5" key="1">
    <citation type="journal article" date="2012" name="Stand. Genomic Sci.">
        <title>Complete genome sequence of Terriglobus saanensis type strain SP1PR4(T), an Acidobacteria from tundra soil.</title>
        <authorList>
            <person name="Rawat S.R."/>
            <person name="Mannisto M.K."/>
            <person name="Starovoytov V."/>
            <person name="Goodwin L."/>
            <person name="Nolan M."/>
            <person name="Hauser L."/>
            <person name="Land M."/>
            <person name="Davenport K.W."/>
            <person name="Woyke T."/>
            <person name="Haggblom M.M."/>
        </authorList>
    </citation>
    <scope>NUCLEOTIDE SEQUENCE</scope>
    <source>
        <strain evidence="5">ATCC BAA-1853 / DSM 23119 / SP1PR4</strain>
    </source>
</reference>
<dbReference type="Pfam" id="PF13620">
    <property type="entry name" value="CarboxypepD_reg"/>
    <property type="match status" value="1"/>
</dbReference>
<feature type="region of interest" description="Disordered" evidence="1">
    <location>
        <begin position="164"/>
        <end position="188"/>
    </location>
</feature>
<dbReference type="Gene3D" id="2.60.40.1120">
    <property type="entry name" value="Carboxypeptidase-like, regulatory domain"/>
    <property type="match status" value="1"/>
</dbReference>
<protein>
    <submittedName>
        <fullName evidence="4">Cna B-type protein</fullName>
    </submittedName>
</protein>
<feature type="compositionally biased region" description="Low complexity" evidence="1">
    <location>
        <begin position="867"/>
        <end position="877"/>
    </location>
</feature>
<gene>
    <name evidence="4" type="ordered locus">AciPR4_3484</name>
</gene>
<feature type="compositionally biased region" description="Acidic residues" evidence="1">
    <location>
        <begin position="167"/>
        <end position="176"/>
    </location>
</feature>
<name>E8UY04_TERSS</name>
<feature type="compositionally biased region" description="Low complexity" evidence="1">
    <location>
        <begin position="177"/>
        <end position="188"/>
    </location>
</feature>
<dbReference type="EMBL" id="CP002467">
    <property type="protein sequence ID" value="ADV84238.1"/>
    <property type="molecule type" value="Genomic_DNA"/>
</dbReference>
<dbReference type="STRING" id="401053.AciPR4_3484"/>
<feature type="region of interest" description="Disordered" evidence="1">
    <location>
        <begin position="867"/>
        <end position="906"/>
    </location>
</feature>